<feature type="active site" evidence="8">
    <location>
        <position position="456"/>
    </location>
</feature>
<keyword evidence="7 8" id="KW-0624">Polysaccharide degradation</keyword>
<dbReference type="GO" id="GO:0030245">
    <property type="term" value="P:cellulose catabolic process"/>
    <property type="evidence" value="ECO:0007669"/>
    <property type="project" value="UniProtKB-KW"/>
</dbReference>
<dbReference type="SUPFAM" id="SSF48208">
    <property type="entry name" value="Six-hairpin glycosidases"/>
    <property type="match status" value="1"/>
</dbReference>
<dbReference type="GO" id="GO:0008810">
    <property type="term" value="F:cellulase activity"/>
    <property type="evidence" value="ECO:0007669"/>
    <property type="project" value="UniProtKB-EC"/>
</dbReference>
<accession>A0A1D1YXA4</accession>
<evidence type="ECO:0000256" key="10">
    <source>
        <dbReference type="SAM" id="Phobius"/>
    </source>
</evidence>
<feature type="signal peptide" evidence="9">
    <location>
        <begin position="1"/>
        <end position="21"/>
    </location>
</feature>
<dbReference type="AlphaFoldDB" id="A0A1D1YXA4"/>
<evidence type="ECO:0000256" key="2">
    <source>
        <dbReference type="ARBA" id="ARBA00007072"/>
    </source>
</evidence>
<dbReference type="PROSITE" id="PS00698">
    <property type="entry name" value="GH9_3"/>
    <property type="match status" value="1"/>
</dbReference>
<protein>
    <recommendedName>
        <fullName evidence="9">Endoglucanase</fullName>
        <ecNumber evidence="9">3.2.1.4</ecNumber>
    </recommendedName>
</protein>
<dbReference type="EMBL" id="GDJX01008692">
    <property type="protein sequence ID" value="JAT59244.1"/>
    <property type="molecule type" value="Transcribed_RNA"/>
</dbReference>
<keyword evidence="5 8" id="KW-0119">Carbohydrate metabolism</keyword>
<feature type="active site" evidence="8">
    <location>
        <position position="465"/>
    </location>
</feature>
<feature type="transmembrane region" description="Helical" evidence="10">
    <location>
        <begin position="504"/>
        <end position="527"/>
    </location>
</feature>
<dbReference type="PANTHER" id="PTHR22298">
    <property type="entry name" value="ENDO-1,4-BETA-GLUCANASE"/>
    <property type="match status" value="1"/>
</dbReference>
<evidence type="ECO:0000256" key="1">
    <source>
        <dbReference type="ARBA" id="ARBA00000966"/>
    </source>
</evidence>
<comment type="catalytic activity">
    <reaction evidence="1 9">
        <text>Endohydrolysis of (1-&gt;4)-beta-D-glucosidic linkages in cellulose, lichenin and cereal beta-D-glucans.</text>
        <dbReference type="EC" id="3.2.1.4"/>
    </reaction>
</comment>
<keyword evidence="10" id="KW-0472">Membrane</keyword>
<dbReference type="InterPro" id="IPR033126">
    <property type="entry name" value="Glyco_hydro_9_Asp/Glu_AS"/>
</dbReference>
<keyword evidence="4 9" id="KW-0136">Cellulose degradation</keyword>
<keyword evidence="10" id="KW-1133">Transmembrane helix</keyword>
<gene>
    <name evidence="12" type="primary">celD_1</name>
    <name evidence="12" type="ORF">g.33168</name>
</gene>
<keyword evidence="6 8" id="KW-0326">Glycosidase</keyword>
<keyword evidence="3 8" id="KW-0378">Hydrolase</keyword>
<sequence length="545" mass="60972">MYKPILLLPILIVLVIKIALAQNYAISAPDIPGFPQPNSTTQGNYEYTKLLSYSLYFYEAQRSGKLPSNNRVSWRHDSALEDGKDVNLDLSGGYYDAGDHLKFSFPLSWSLTSLSWGAYEWYEGYQSAQQTTEIRDMIKWGTDWLIKAHSSQQVLYVMIGDADVDHNYWGPDTNIPLPRPSLCINSTLLGTDAAAEAAAAMAAASLFFKDKVQDIEYSNTLSLHAQQLYDFANLKPFVTYQNSVKQVNDLYASTGFNDELVWSSLWLYKLTKNTTYFDHAVSYFNDFKLSGNNGVINWDSKTGAAYILFVQCAIELQRDDVNNWKKEAERYLDNVASQSSDQCKLTKGGLFYCNGDSDAASLNPALNAAFASLMYSPLSSTSSKQDSYIKFAMSQINYLLGDNPMKTPYVIGVHPNSPQNPHHSGAQGGTDIKGPTLNILYGGIVGGPDKHDYYKDSRPDYIQSEVALDYNAPFQNLMAYQVINAKNDPYYVTLPPGRPKRVNVALIVSLVVIGVIIIIGIGIFIYWRKTRGSNNNIFRFLGKKR</sequence>
<name>A0A1D1YXA4_9ARAE</name>
<evidence type="ECO:0000259" key="11">
    <source>
        <dbReference type="Pfam" id="PF00759"/>
    </source>
</evidence>
<dbReference type="EC" id="3.2.1.4" evidence="9"/>
<feature type="domain" description="Glycoside hydrolase family 9" evidence="11">
    <location>
        <begin position="47"/>
        <end position="477"/>
    </location>
</feature>
<feature type="chain" id="PRO_5008811221" description="Endoglucanase" evidence="9">
    <location>
        <begin position="22"/>
        <end position="545"/>
    </location>
</feature>
<dbReference type="InterPro" id="IPR012341">
    <property type="entry name" value="6hp_glycosidase-like_sf"/>
</dbReference>
<reference evidence="12" key="1">
    <citation type="submission" date="2015-07" db="EMBL/GenBank/DDBJ databases">
        <title>Transcriptome Assembly of Anthurium amnicola.</title>
        <authorList>
            <person name="Suzuki J."/>
        </authorList>
    </citation>
    <scope>NUCLEOTIDE SEQUENCE</scope>
</reference>
<evidence type="ECO:0000256" key="7">
    <source>
        <dbReference type="ARBA" id="ARBA00023326"/>
    </source>
</evidence>
<comment type="similarity">
    <text evidence="2 8 9">Belongs to the glycosyl hydrolase 9 (cellulase E) family.</text>
</comment>
<evidence type="ECO:0000256" key="8">
    <source>
        <dbReference type="PROSITE-ProRule" id="PRU10060"/>
    </source>
</evidence>
<evidence type="ECO:0000256" key="5">
    <source>
        <dbReference type="ARBA" id="ARBA00023277"/>
    </source>
</evidence>
<dbReference type="Pfam" id="PF00759">
    <property type="entry name" value="Glyco_hydro_9"/>
    <property type="match status" value="1"/>
</dbReference>
<evidence type="ECO:0000256" key="4">
    <source>
        <dbReference type="ARBA" id="ARBA00023001"/>
    </source>
</evidence>
<evidence type="ECO:0000313" key="12">
    <source>
        <dbReference type="EMBL" id="JAT59244.1"/>
    </source>
</evidence>
<proteinExistence type="inferred from homology"/>
<evidence type="ECO:0000256" key="9">
    <source>
        <dbReference type="RuleBase" id="RU361166"/>
    </source>
</evidence>
<evidence type="ECO:0000256" key="6">
    <source>
        <dbReference type="ARBA" id="ARBA00023295"/>
    </source>
</evidence>
<dbReference type="InterPro" id="IPR008928">
    <property type="entry name" value="6-hairpin_glycosidase_sf"/>
</dbReference>
<keyword evidence="9" id="KW-0732">Signal</keyword>
<organism evidence="12">
    <name type="scientific">Anthurium amnicola</name>
    <dbReference type="NCBI Taxonomy" id="1678845"/>
    <lineage>
        <taxon>Eukaryota</taxon>
        <taxon>Viridiplantae</taxon>
        <taxon>Streptophyta</taxon>
        <taxon>Embryophyta</taxon>
        <taxon>Tracheophyta</taxon>
        <taxon>Spermatophyta</taxon>
        <taxon>Magnoliopsida</taxon>
        <taxon>Liliopsida</taxon>
        <taxon>Araceae</taxon>
        <taxon>Pothoideae</taxon>
        <taxon>Potheae</taxon>
        <taxon>Anthurium</taxon>
    </lineage>
</organism>
<keyword evidence="10" id="KW-0812">Transmembrane</keyword>
<dbReference type="InterPro" id="IPR001701">
    <property type="entry name" value="Glyco_hydro_9"/>
</dbReference>
<evidence type="ECO:0000256" key="3">
    <source>
        <dbReference type="ARBA" id="ARBA00022801"/>
    </source>
</evidence>
<dbReference type="Gene3D" id="1.50.10.10">
    <property type="match status" value="1"/>
</dbReference>